<proteinExistence type="predicted"/>
<name>A0ACC3DLL6_9PEZI</name>
<evidence type="ECO:0000313" key="2">
    <source>
        <dbReference type="Proteomes" id="UP001186974"/>
    </source>
</evidence>
<reference evidence="1" key="1">
    <citation type="submission" date="2024-09" db="EMBL/GenBank/DDBJ databases">
        <title>Black Yeasts Isolated from many extreme environments.</title>
        <authorList>
            <person name="Coleine C."/>
            <person name="Stajich J.E."/>
            <person name="Selbmann L."/>
        </authorList>
    </citation>
    <scope>NUCLEOTIDE SEQUENCE</scope>
    <source>
        <strain evidence="1">CCFEE 5737</strain>
    </source>
</reference>
<comment type="caution">
    <text evidence="1">The sequence shown here is derived from an EMBL/GenBank/DDBJ whole genome shotgun (WGS) entry which is preliminary data.</text>
</comment>
<organism evidence="1 2">
    <name type="scientific">Coniosporium uncinatum</name>
    <dbReference type="NCBI Taxonomy" id="93489"/>
    <lineage>
        <taxon>Eukaryota</taxon>
        <taxon>Fungi</taxon>
        <taxon>Dikarya</taxon>
        <taxon>Ascomycota</taxon>
        <taxon>Pezizomycotina</taxon>
        <taxon>Dothideomycetes</taxon>
        <taxon>Dothideomycetes incertae sedis</taxon>
        <taxon>Coniosporium</taxon>
    </lineage>
</organism>
<sequence length="121" mass="13898">MVFQYLALEDDAKMFRIMILGPGSGEAPLKCELINRHVKPADRPEQEYEALSWTWGLDAINETEMLHIGRELLPIKPNLVKALRALRYENSSRALWVDAVCINQNSKHEKDVQVAMMSIIY</sequence>
<dbReference type="Proteomes" id="UP001186974">
    <property type="component" value="Unassembled WGS sequence"/>
</dbReference>
<protein>
    <submittedName>
        <fullName evidence="1">Uncharacterized protein</fullName>
    </submittedName>
</protein>
<evidence type="ECO:0000313" key="1">
    <source>
        <dbReference type="EMBL" id="KAK3077611.1"/>
    </source>
</evidence>
<accession>A0ACC3DLL6</accession>
<keyword evidence="2" id="KW-1185">Reference proteome</keyword>
<feature type="non-terminal residue" evidence="1">
    <location>
        <position position="121"/>
    </location>
</feature>
<gene>
    <name evidence="1" type="ORF">LTS18_009773</name>
</gene>
<dbReference type="EMBL" id="JAWDJW010002674">
    <property type="protein sequence ID" value="KAK3077611.1"/>
    <property type="molecule type" value="Genomic_DNA"/>
</dbReference>